<sequence length="80" mass="8803">MEDIKKLKLTTAIKTPSLLDHRFDLKAYHKLVHYQIKHGVEGVIVCGTTGEGQLMGWDEHIMVIGNAGSNSTGEAMHATE</sequence>
<accession>A0A8T2QUP1</accession>
<dbReference type="PANTHER" id="PTHR12128:SF15">
    <property type="entry name" value="4-HYDROXY-TETRAHYDRODIPICOLINATE SYNTHASE 1, CHLOROPLASTIC"/>
    <property type="match status" value="1"/>
</dbReference>
<protein>
    <submittedName>
        <fullName evidence="3">Uncharacterized protein</fullName>
    </submittedName>
</protein>
<evidence type="ECO:0000313" key="4">
    <source>
        <dbReference type="Proteomes" id="UP000825935"/>
    </source>
</evidence>
<feature type="non-terminal residue" evidence="3">
    <location>
        <position position="80"/>
    </location>
</feature>
<dbReference type="InterPro" id="IPR002220">
    <property type="entry name" value="DapA-like"/>
</dbReference>
<evidence type="ECO:0000313" key="3">
    <source>
        <dbReference type="EMBL" id="KAH7287607.1"/>
    </source>
</evidence>
<dbReference type="PROSITE" id="PS00665">
    <property type="entry name" value="DHDPS_1"/>
    <property type="match status" value="1"/>
</dbReference>
<dbReference type="PANTHER" id="PTHR12128">
    <property type="entry name" value="DIHYDRODIPICOLINATE SYNTHASE"/>
    <property type="match status" value="1"/>
</dbReference>
<dbReference type="SUPFAM" id="SSF51569">
    <property type="entry name" value="Aldolase"/>
    <property type="match status" value="1"/>
</dbReference>
<comment type="caution">
    <text evidence="3">The sequence shown here is derived from an EMBL/GenBank/DDBJ whole genome shotgun (WGS) entry which is preliminary data.</text>
</comment>
<dbReference type="OrthoDB" id="191315at2759"/>
<dbReference type="Proteomes" id="UP000825935">
    <property type="component" value="Chromosome 32"/>
</dbReference>
<dbReference type="AlphaFoldDB" id="A0A8T2QUP1"/>
<keyword evidence="2" id="KW-0704">Schiff base</keyword>
<proteinExistence type="predicted"/>
<dbReference type="InterPro" id="IPR020624">
    <property type="entry name" value="Schiff_base-form_aldolases_CS"/>
</dbReference>
<name>A0A8T2QUP1_CERRI</name>
<evidence type="ECO:0000256" key="1">
    <source>
        <dbReference type="ARBA" id="ARBA00023239"/>
    </source>
</evidence>
<dbReference type="Gene3D" id="3.20.20.70">
    <property type="entry name" value="Aldolase class I"/>
    <property type="match status" value="1"/>
</dbReference>
<evidence type="ECO:0000256" key="2">
    <source>
        <dbReference type="ARBA" id="ARBA00023270"/>
    </source>
</evidence>
<gene>
    <name evidence="3" type="ORF">KP509_32G065300</name>
</gene>
<dbReference type="InterPro" id="IPR013785">
    <property type="entry name" value="Aldolase_TIM"/>
</dbReference>
<keyword evidence="1" id="KW-0456">Lyase</keyword>
<organism evidence="3 4">
    <name type="scientific">Ceratopteris richardii</name>
    <name type="common">Triangle waterfern</name>
    <dbReference type="NCBI Taxonomy" id="49495"/>
    <lineage>
        <taxon>Eukaryota</taxon>
        <taxon>Viridiplantae</taxon>
        <taxon>Streptophyta</taxon>
        <taxon>Embryophyta</taxon>
        <taxon>Tracheophyta</taxon>
        <taxon>Polypodiopsida</taxon>
        <taxon>Polypodiidae</taxon>
        <taxon>Polypodiales</taxon>
        <taxon>Pteridineae</taxon>
        <taxon>Pteridaceae</taxon>
        <taxon>Parkerioideae</taxon>
        <taxon>Ceratopteris</taxon>
    </lineage>
</organism>
<reference evidence="3" key="1">
    <citation type="submission" date="2021-08" db="EMBL/GenBank/DDBJ databases">
        <title>WGS assembly of Ceratopteris richardii.</title>
        <authorList>
            <person name="Marchant D.B."/>
            <person name="Chen G."/>
            <person name="Jenkins J."/>
            <person name="Shu S."/>
            <person name="Leebens-Mack J."/>
            <person name="Grimwood J."/>
            <person name="Schmutz J."/>
            <person name="Soltis P."/>
            <person name="Soltis D."/>
            <person name="Chen Z.-H."/>
        </authorList>
    </citation>
    <scope>NUCLEOTIDE SEQUENCE</scope>
    <source>
        <strain evidence="3">Whitten #5841</strain>
        <tissue evidence="3">Leaf</tissue>
    </source>
</reference>
<dbReference type="GO" id="GO:0008840">
    <property type="term" value="F:4-hydroxy-tetrahydrodipicolinate synthase activity"/>
    <property type="evidence" value="ECO:0007669"/>
    <property type="project" value="TreeGrafter"/>
</dbReference>
<keyword evidence="4" id="KW-1185">Reference proteome</keyword>
<dbReference type="EMBL" id="CM035437">
    <property type="protein sequence ID" value="KAH7287607.1"/>
    <property type="molecule type" value="Genomic_DNA"/>
</dbReference>
<dbReference type="Pfam" id="PF00701">
    <property type="entry name" value="DHDPS"/>
    <property type="match status" value="1"/>
</dbReference>